<dbReference type="SUPFAM" id="SSF52374">
    <property type="entry name" value="Nucleotidylyl transferase"/>
    <property type="match status" value="1"/>
</dbReference>
<feature type="domain" description="Riboflavin kinase" evidence="15">
    <location>
        <begin position="180"/>
        <end position="305"/>
    </location>
</feature>
<dbReference type="GO" id="GO:0009231">
    <property type="term" value="P:riboflavin biosynthetic process"/>
    <property type="evidence" value="ECO:0007669"/>
    <property type="project" value="InterPro"/>
</dbReference>
<dbReference type="CDD" id="cd02064">
    <property type="entry name" value="FAD_synthetase_N"/>
    <property type="match status" value="1"/>
</dbReference>
<dbReference type="InterPro" id="IPR002606">
    <property type="entry name" value="Riboflavin_kinase_bac"/>
</dbReference>
<dbReference type="RefSeq" id="WP_249315177.1">
    <property type="nucleotide sequence ID" value="NZ_JACRSR010000001.1"/>
</dbReference>
<comment type="pathway">
    <text evidence="1 14">Cofactor biosynthesis; FAD biosynthesis; FAD from FMN: step 1/1.</text>
</comment>
<dbReference type="GO" id="GO:0009398">
    <property type="term" value="P:FMN biosynthetic process"/>
    <property type="evidence" value="ECO:0007669"/>
    <property type="project" value="UniProtKB-UniRule"/>
</dbReference>
<evidence type="ECO:0000259" key="15">
    <source>
        <dbReference type="SMART" id="SM00904"/>
    </source>
</evidence>
<dbReference type="SMART" id="SM00904">
    <property type="entry name" value="Flavokinase"/>
    <property type="match status" value="1"/>
</dbReference>
<accession>A0A926D4C6</accession>
<evidence type="ECO:0000256" key="1">
    <source>
        <dbReference type="ARBA" id="ARBA00004726"/>
    </source>
</evidence>
<evidence type="ECO:0000256" key="2">
    <source>
        <dbReference type="ARBA" id="ARBA00005201"/>
    </source>
</evidence>
<dbReference type="InterPro" id="IPR014729">
    <property type="entry name" value="Rossmann-like_a/b/a_fold"/>
</dbReference>
<dbReference type="PANTHER" id="PTHR22749:SF6">
    <property type="entry name" value="RIBOFLAVIN KINASE"/>
    <property type="match status" value="1"/>
</dbReference>
<dbReference type="SUPFAM" id="SSF82114">
    <property type="entry name" value="Riboflavin kinase-like"/>
    <property type="match status" value="1"/>
</dbReference>
<dbReference type="InterPro" id="IPR023468">
    <property type="entry name" value="Riboflavin_kinase"/>
</dbReference>
<dbReference type="Pfam" id="PF06574">
    <property type="entry name" value="FAD_syn"/>
    <property type="match status" value="1"/>
</dbReference>
<evidence type="ECO:0000256" key="14">
    <source>
        <dbReference type="PIRNR" id="PIRNR004491"/>
    </source>
</evidence>
<dbReference type="NCBIfam" id="NF004162">
    <property type="entry name" value="PRK05627.1-5"/>
    <property type="match status" value="1"/>
</dbReference>
<evidence type="ECO:0000256" key="3">
    <source>
        <dbReference type="ARBA" id="ARBA00022630"/>
    </source>
</evidence>
<dbReference type="InterPro" id="IPR015865">
    <property type="entry name" value="Riboflavin_kinase_bac/euk"/>
</dbReference>
<evidence type="ECO:0000256" key="6">
    <source>
        <dbReference type="ARBA" id="ARBA00022695"/>
    </source>
</evidence>
<dbReference type="GO" id="GO:0003919">
    <property type="term" value="F:FMN adenylyltransferase activity"/>
    <property type="evidence" value="ECO:0007669"/>
    <property type="project" value="UniProtKB-UniRule"/>
</dbReference>
<evidence type="ECO:0000256" key="13">
    <source>
        <dbReference type="ARBA" id="ARBA00049494"/>
    </source>
</evidence>
<comment type="similarity">
    <text evidence="14">Belongs to the ribF family.</text>
</comment>
<dbReference type="GO" id="GO:0005524">
    <property type="term" value="F:ATP binding"/>
    <property type="evidence" value="ECO:0007669"/>
    <property type="project" value="UniProtKB-UniRule"/>
</dbReference>
<dbReference type="InterPro" id="IPR015864">
    <property type="entry name" value="FAD_synthase"/>
</dbReference>
<reference evidence="16" key="1">
    <citation type="submission" date="2020-08" db="EMBL/GenBank/DDBJ databases">
        <title>Genome public.</title>
        <authorList>
            <person name="Liu C."/>
            <person name="Sun Q."/>
        </authorList>
    </citation>
    <scope>NUCLEOTIDE SEQUENCE</scope>
    <source>
        <strain evidence="16">NSJ-53</strain>
    </source>
</reference>
<name>A0A926D4C6_9FIRM</name>
<dbReference type="GO" id="GO:0006747">
    <property type="term" value="P:FAD biosynthetic process"/>
    <property type="evidence" value="ECO:0007669"/>
    <property type="project" value="UniProtKB-UniRule"/>
</dbReference>
<evidence type="ECO:0000256" key="5">
    <source>
        <dbReference type="ARBA" id="ARBA00022679"/>
    </source>
</evidence>
<comment type="catalytic activity">
    <reaction evidence="13 14">
        <text>FMN + ATP + H(+) = FAD + diphosphate</text>
        <dbReference type="Rhea" id="RHEA:17237"/>
        <dbReference type="ChEBI" id="CHEBI:15378"/>
        <dbReference type="ChEBI" id="CHEBI:30616"/>
        <dbReference type="ChEBI" id="CHEBI:33019"/>
        <dbReference type="ChEBI" id="CHEBI:57692"/>
        <dbReference type="ChEBI" id="CHEBI:58210"/>
        <dbReference type="EC" id="2.7.7.2"/>
    </reaction>
</comment>
<dbReference type="InterPro" id="IPR023465">
    <property type="entry name" value="Riboflavin_kinase_dom_sf"/>
</dbReference>
<dbReference type="Proteomes" id="UP000623172">
    <property type="component" value="Unassembled WGS sequence"/>
</dbReference>
<evidence type="ECO:0000256" key="12">
    <source>
        <dbReference type="ARBA" id="ARBA00047880"/>
    </source>
</evidence>
<evidence type="ECO:0000256" key="9">
    <source>
        <dbReference type="ARBA" id="ARBA00022827"/>
    </source>
</evidence>
<evidence type="ECO:0000256" key="7">
    <source>
        <dbReference type="ARBA" id="ARBA00022741"/>
    </source>
</evidence>
<evidence type="ECO:0000256" key="4">
    <source>
        <dbReference type="ARBA" id="ARBA00022643"/>
    </source>
</evidence>
<dbReference type="AlphaFoldDB" id="A0A926D4C6"/>
<evidence type="ECO:0000313" key="17">
    <source>
        <dbReference type="Proteomes" id="UP000623172"/>
    </source>
</evidence>
<evidence type="ECO:0000313" key="16">
    <source>
        <dbReference type="EMBL" id="MBC8531118.1"/>
    </source>
</evidence>
<keyword evidence="10 14" id="KW-0067">ATP-binding</keyword>
<dbReference type="NCBIfam" id="TIGR00083">
    <property type="entry name" value="ribF"/>
    <property type="match status" value="1"/>
</dbReference>
<proteinExistence type="inferred from homology"/>
<comment type="catalytic activity">
    <reaction evidence="12 14">
        <text>riboflavin + ATP = FMN + ADP + H(+)</text>
        <dbReference type="Rhea" id="RHEA:14357"/>
        <dbReference type="ChEBI" id="CHEBI:15378"/>
        <dbReference type="ChEBI" id="CHEBI:30616"/>
        <dbReference type="ChEBI" id="CHEBI:57986"/>
        <dbReference type="ChEBI" id="CHEBI:58210"/>
        <dbReference type="ChEBI" id="CHEBI:456216"/>
        <dbReference type="EC" id="2.7.1.26"/>
    </reaction>
</comment>
<keyword evidence="11" id="KW-0511">Multifunctional enzyme</keyword>
<dbReference type="EC" id="2.7.7.2" evidence="14"/>
<comment type="pathway">
    <text evidence="2 14">Cofactor biosynthesis; FMN biosynthesis; FMN from riboflavin (ATP route): step 1/1.</text>
</comment>
<evidence type="ECO:0000256" key="8">
    <source>
        <dbReference type="ARBA" id="ARBA00022777"/>
    </source>
</evidence>
<dbReference type="EMBL" id="JACRSR010000001">
    <property type="protein sequence ID" value="MBC8531118.1"/>
    <property type="molecule type" value="Genomic_DNA"/>
</dbReference>
<keyword evidence="3 14" id="KW-0285">Flavoprotein</keyword>
<dbReference type="Gene3D" id="3.40.50.620">
    <property type="entry name" value="HUPs"/>
    <property type="match status" value="1"/>
</dbReference>
<keyword evidence="4 14" id="KW-0288">FMN</keyword>
<dbReference type="PANTHER" id="PTHR22749">
    <property type="entry name" value="RIBOFLAVIN KINASE/FMN ADENYLYLTRANSFERASE"/>
    <property type="match status" value="1"/>
</dbReference>
<dbReference type="Pfam" id="PF01687">
    <property type="entry name" value="Flavokinase"/>
    <property type="match status" value="1"/>
</dbReference>
<keyword evidence="8 14" id="KW-0418">Kinase</keyword>
<dbReference type="PIRSF" id="PIRSF004491">
    <property type="entry name" value="FAD_Synth"/>
    <property type="match status" value="1"/>
</dbReference>
<sequence length="310" mass="34692">MKVYFGHPDPSMQQRFGLALGFFDGVHEGHRRLITCLKLAAAKQKFIPAVYTFLEHPTHVVPGLIPRKLLTTPRERIHFLKEEGIESLYMGSFTPEFAAEDKQTFMEQLFVPALKYLVVGYNYSFGRGGEGTAEDLRSFGEARGVPVVVLPEVAVNGESVSSTRIRKLVEKGELREAVMLLRRPYSVEGSVKPGNQIGQTMGFPTANLYLPDYKVLPARGVYATIAYLDGRHWAAVTNVGIKPTVTDKAVDTVETHIMGKKEVLYGRFLRVMFVQKLRGEIKFDGLDTLKKQIAMDVEAAKEILKPMAEE</sequence>
<keyword evidence="7 14" id="KW-0547">Nucleotide-binding</keyword>
<organism evidence="16 17">
    <name type="scientific">Gehongia tenuis</name>
    <dbReference type="NCBI Taxonomy" id="2763655"/>
    <lineage>
        <taxon>Bacteria</taxon>
        <taxon>Bacillati</taxon>
        <taxon>Bacillota</taxon>
        <taxon>Clostridia</taxon>
        <taxon>Christensenellales</taxon>
        <taxon>Christensenellaceae</taxon>
        <taxon>Gehongia</taxon>
    </lineage>
</organism>
<keyword evidence="9 14" id="KW-0274">FAD</keyword>
<dbReference type="EC" id="2.7.1.26" evidence="14"/>
<keyword evidence="5 14" id="KW-0808">Transferase</keyword>
<dbReference type="Gene3D" id="2.40.30.30">
    <property type="entry name" value="Riboflavin kinase-like"/>
    <property type="match status" value="1"/>
</dbReference>
<keyword evidence="17" id="KW-1185">Reference proteome</keyword>
<evidence type="ECO:0000256" key="11">
    <source>
        <dbReference type="ARBA" id="ARBA00023268"/>
    </source>
</evidence>
<evidence type="ECO:0000256" key="10">
    <source>
        <dbReference type="ARBA" id="ARBA00022840"/>
    </source>
</evidence>
<gene>
    <name evidence="16" type="ORF">H8696_04560</name>
</gene>
<protein>
    <recommendedName>
        <fullName evidence="14">Riboflavin biosynthesis protein</fullName>
    </recommendedName>
    <domain>
        <recommendedName>
            <fullName evidence="14">Riboflavin kinase</fullName>
            <ecNumber evidence="14">2.7.1.26</ecNumber>
        </recommendedName>
        <alternativeName>
            <fullName evidence="14">Flavokinase</fullName>
        </alternativeName>
    </domain>
    <domain>
        <recommendedName>
            <fullName evidence="14">FMN adenylyltransferase</fullName>
            <ecNumber evidence="14">2.7.7.2</ecNumber>
        </recommendedName>
        <alternativeName>
            <fullName evidence="14">FAD pyrophosphorylase</fullName>
        </alternativeName>
        <alternativeName>
            <fullName evidence="14">FAD synthase</fullName>
        </alternativeName>
    </domain>
</protein>
<keyword evidence="6 14" id="KW-0548">Nucleotidyltransferase</keyword>
<dbReference type="GO" id="GO:0008531">
    <property type="term" value="F:riboflavin kinase activity"/>
    <property type="evidence" value="ECO:0007669"/>
    <property type="project" value="UniProtKB-UniRule"/>
</dbReference>
<comment type="caution">
    <text evidence="16">The sequence shown here is derived from an EMBL/GenBank/DDBJ whole genome shotgun (WGS) entry which is preliminary data.</text>
</comment>